<protein>
    <submittedName>
        <fullName evidence="1">Uncharacterized protein</fullName>
    </submittedName>
</protein>
<evidence type="ECO:0000313" key="1">
    <source>
        <dbReference type="EMBL" id="QTE22317.1"/>
    </source>
</evidence>
<evidence type="ECO:0000313" key="2">
    <source>
        <dbReference type="Proteomes" id="UP000663920"/>
    </source>
</evidence>
<proteinExistence type="predicted"/>
<gene>
    <name evidence="1" type="ORF">J3359_16150</name>
</gene>
<dbReference type="RefSeq" id="WP_208078093.1">
    <property type="nucleotide sequence ID" value="NZ_CP071869.1"/>
</dbReference>
<dbReference type="KEGG" id="pcea:J3359_16150"/>
<reference evidence="1 2" key="1">
    <citation type="submission" date="2021-03" db="EMBL/GenBank/DDBJ databases">
        <title>Complete genome of Polaribacter_sp.SM13.</title>
        <authorList>
            <person name="Jeong S.W."/>
            <person name="Bae J.W."/>
        </authorList>
    </citation>
    <scope>NUCLEOTIDE SEQUENCE [LARGE SCALE GENOMIC DNA]</scope>
    <source>
        <strain evidence="1 2">SM13</strain>
    </source>
</reference>
<keyword evidence="2" id="KW-1185">Reference proteome</keyword>
<dbReference type="AlphaFoldDB" id="A0A975CR13"/>
<dbReference type="EMBL" id="CP071869">
    <property type="protein sequence ID" value="QTE22317.1"/>
    <property type="molecule type" value="Genomic_DNA"/>
</dbReference>
<name>A0A975CR13_9FLAO</name>
<organism evidence="1 2">
    <name type="scientific">Polaribacter cellanae</name>
    <dbReference type="NCBI Taxonomy" id="2818493"/>
    <lineage>
        <taxon>Bacteria</taxon>
        <taxon>Pseudomonadati</taxon>
        <taxon>Bacteroidota</taxon>
        <taxon>Flavobacteriia</taxon>
        <taxon>Flavobacteriales</taxon>
        <taxon>Flavobacteriaceae</taxon>
    </lineage>
</organism>
<dbReference type="Proteomes" id="UP000663920">
    <property type="component" value="Chromosome"/>
</dbReference>
<accession>A0A975CR13</accession>
<sequence>MITKERLQQHISKFPDQISIDELIEKLIFIDKLEKRIKLSEANTSISEEELEIEMKQWFK</sequence>